<proteinExistence type="predicted"/>
<name>A0A1G9E5E3_9STAP</name>
<gene>
    <name evidence="1" type="ORF">SAMN05216187_11453</name>
</gene>
<accession>A0A1G9E5E3</accession>
<protein>
    <submittedName>
        <fullName evidence="1">Uncharacterized protein</fullName>
    </submittedName>
</protein>
<sequence length="179" mass="21473">MNKNLKNYIIKSDIPDDLKEYLSKSKNTYNLLSMKIIDDIELIYLEFNTLYIFDLSEFNSIIIESLHKKDKYSYFYNYVKKMLKIYLNVDSEKKSRSESELDTFIGMVKYDFSNDIESYIRKFLSAIKDYENDGNKKSLLLAHRLVGIIFILFKLYPENKYSYLFPQIIKKIEKFNTDD</sequence>
<evidence type="ECO:0000313" key="2">
    <source>
        <dbReference type="Proteomes" id="UP000242700"/>
    </source>
</evidence>
<dbReference type="RefSeq" id="WP_092599855.1">
    <property type="nucleotide sequence ID" value="NZ_FNFI01000014.1"/>
</dbReference>
<dbReference type="EMBL" id="FNFI01000014">
    <property type="protein sequence ID" value="SDK71334.1"/>
    <property type="molecule type" value="Genomic_DNA"/>
</dbReference>
<reference evidence="2" key="1">
    <citation type="submission" date="2016-10" db="EMBL/GenBank/DDBJ databases">
        <authorList>
            <person name="Varghese N."/>
            <person name="Submissions S."/>
        </authorList>
    </citation>
    <scope>NUCLEOTIDE SEQUENCE [LARGE SCALE GENOMIC DNA]</scope>
    <source>
        <strain evidence="2">CGMCC 1.8911</strain>
    </source>
</reference>
<dbReference type="Proteomes" id="UP000242700">
    <property type="component" value="Unassembled WGS sequence"/>
</dbReference>
<dbReference type="AlphaFoldDB" id="A0A1G9E5E3"/>
<organism evidence="1 2">
    <name type="scientific">Jeotgalicoccus aerolatus</name>
    <dbReference type="NCBI Taxonomy" id="709510"/>
    <lineage>
        <taxon>Bacteria</taxon>
        <taxon>Bacillati</taxon>
        <taxon>Bacillota</taxon>
        <taxon>Bacilli</taxon>
        <taxon>Bacillales</taxon>
        <taxon>Staphylococcaceae</taxon>
        <taxon>Jeotgalicoccus</taxon>
    </lineage>
</organism>
<evidence type="ECO:0000313" key="1">
    <source>
        <dbReference type="EMBL" id="SDK71334.1"/>
    </source>
</evidence>
<dbReference type="OrthoDB" id="2868335at2"/>